<protein>
    <recommendedName>
        <fullName evidence="4">Outer membrane protein beta-barrel domain-containing protein</fullName>
    </recommendedName>
</protein>
<gene>
    <name evidence="2" type="ORF">RM519_03080</name>
</gene>
<reference evidence="2 3" key="1">
    <citation type="submission" date="2023-09" db="EMBL/GenBank/DDBJ databases">
        <authorList>
            <person name="Rey-Velasco X."/>
        </authorList>
    </citation>
    <scope>NUCLEOTIDE SEQUENCE [LARGE SCALE GENOMIC DNA]</scope>
    <source>
        <strain evidence="2 3">P050</strain>
    </source>
</reference>
<evidence type="ECO:0000313" key="3">
    <source>
        <dbReference type="Proteomes" id="UP001252186"/>
    </source>
</evidence>
<evidence type="ECO:0000256" key="1">
    <source>
        <dbReference type="SAM" id="SignalP"/>
    </source>
</evidence>
<feature type="chain" id="PRO_5045176271" description="Outer membrane protein beta-barrel domain-containing protein" evidence="1">
    <location>
        <begin position="23"/>
        <end position="200"/>
    </location>
</feature>
<evidence type="ECO:0008006" key="4">
    <source>
        <dbReference type="Google" id="ProtNLM"/>
    </source>
</evidence>
<evidence type="ECO:0000313" key="2">
    <source>
        <dbReference type="EMBL" id="MDT0552221.1"/>
    </source>
</evidence>
<comment type="caution">
    <text evidence="2">The sequence shown here is derived from an EMBL/GenBank/DDBJ whole genome shotgun (WGS) entry which is preliminary data.</text>
</comment>
<keyword evidence="1" id="KW-0732">Signal</keyword>
<name>A0ABU2Y328_9FLAO</name>
<dbReference type="EMBL" id="JAVRHV010000001">
    <property type="protein sequence ID" value="MDT0552221.1"/>
    <property type="molecule type" value="Genomic_DNA"/>
</dbReference>
<keyword evidence="3" id="KW-1185">Reference proteome</keyword>
<sequence>MKKITFLLAVAIAFSTISNSYAQDVRRVAFDIRGGLPGVIGLNAEYVTGALDNRLSFFANYNGFATDVRVEGVDESLSYFEIGSNVYLGTKGKGLYGSIGYGNINIDATYYDVSDDGNNYAKATGDFTAGTLNVKAGIKLGGILFFRGEIGYGFGDIPSEVEVTGETSTISDTFLIERPEFPGMSDSGYVIANIGFGIAF</sequence>
<organism evidence="2 3">
    <name type="scientific">Urechidicola vernalis</name>
    <dbReference type="NCBI Taxonomy" id="3075600"/>
    <lineage>
        <taxon>Bacteria</taxon>
        <taxon>Pseudomonadati</taxon>
        <taxon>Bacteroidota</taxon>
        <taxon>Flavobacteriia</taxon>
        <taxon>Flavobacteriales</taxon>
        <taxon>Flavobacteriaceae</taxon>
        <taxon>Urechidicola</taxon>
    </lineage>
</organism>
<proteinExistence type="predicted"/>
<dbReference type="Proteomes" id="UP001252186">
    <property type="component" value="Unassembled WGS sequence"/>
</dbReference>
<dbReference type="RefSeq" id="WP_311592064.1">
    <property type="nucleotide sequence ID" value="NZ_JAVRHV010000001.1"/>
</dbReference>
<feature type="signal peptide" evidence="1">
    <location>
        <begin position="1"/>
        <end position="22"/>
    </location>
</feature>
<accession>A0ABU2Y328</accession>